<comment type="caution">
    <text evidence="4">The sequence shown here is derived from an EMBL/GenBank/DDBJ whole genome shotgun (WGS) entry which is preliminary data.</text>
</comment>
<dbReference type="RefSeq" id="WP_222962030.1">
    <property type="nucleotide sequence ID" value="NZ_JAINZZ010000008.1"/>
</dbReference>
<feature type="region of interest" description="Disordered" evidence="3">
    <location>
        <begin position="185"/>
        <end position="212"/>
    </location>
</feature>
<evidence type="ECO:0000256" key="2">
    <source>
        <dbReference type="ARBA" id="ARBA00023002"/>
    </source>
</evidence>
<dbReference type="PANTHER" id="PTHR24321:SF8">
    <property type="entry name" value="ESTRADIOL 17-BETA-DEHYDROGENASE 8-RELATED"/>
    <property type="match status" value="1"/>
</dbReference>
<dbReference type="PROSITE" id="PS00061">
    <property type="entry name" value="ADH_SHORT"/>
    <property type="match status" value="1"/>
</dbReference>
<dbReference type="PRINTS" id="PR00081">
    <property type="entry name" value="GDHRDH"/>
</dbReference>
<dbReference type="CDD" id="cd05233">
    <property type="entry name" value="SDR_c"/>
    <property type="match status" value="1"/>
</dbReference>
<dbReference type="Gene3D" id="3.40.50.720">
    <property type="entry name" value="NAD(P)-binding Rossmann-like Domain"/>
    <property type="match status" value="1"/>
</dbReference>
<comment type="similarity">
    <text evidence="1">Belongs to the short-chain dehydrogenases/reductases (SDR) family.</text>
</comment>
<evidence type="ECO:0000313" key="4">
    <source>
        <dbReference type="EMBL" id="MBY8877874.1"/>
    </source>
</evidence>
<dbReference type="Pfam" id="PF13561">
    <property type="entry name" value="adh_short_C2"/>
    <property type="match status" value="1"/>
</dbReference>
<evidence type="ECO:0000256" key="3">
    <source>
        <dbReference type="SAM" id="MobiDB-lite"/>
    </source>
</evidence>
<keyword evidence="2" id="KW-0560">Oxidoreductase</keyword>
<dbReference type="SUPFAM" id="SSF51735">
    <property type="entry name" value="NAD(P)-binding Rossmann-fold domains"/>
    <property type="match status" value="1"/>
</dbReference>
<dbReference type="InterPro" id="IPR002347">
    <property type="entry name" value="SDR_fam"/>
</dbReference>
<dbReference type="InterPro" id="IPR020904">
    <property type="entry name" value="Sc_DH/Rdtase_CS"/>
</dbReference>
<dbReference type="EMBL" id="JAINZZ010000008">
    <property type="protein sequence ID" value="MBY8877874.1"/>
    <property type="molecule type" value="Genomic_DNA"/>
</dbReference>
<keyword evidence="5" id="KW-1185">Reference proteome</keyword>
<gene>
    <name evidence="4" type="ORF">K7862_09575</name>
</gene>
<proteinExistence type="inferred from homology"/>
<dbReference type="Proteomes" id="UP000778578">
    <property type="component" value="Unassembled WGS sequence"/>
</dbReference>
<evidence type="ECO:0000256" key="1">
    <source>
        <dbReference type="ARBA" id="ARBA00006484"/>
    </source>
</evidence>
<accession>A0ABS7Q7W9</accession>
<protein>
    <submittedName>
        <fullName evidence="4">SDR family oxidoreductase</fullName>
    </submittedName>
</protein>
<evidence type="ECO:0000313" key="5">
    <source>
        <dbReference type="Proteomes" id="UP000778578"/>
    </source>
</evidence>
<dbReference type="PANTHER" id="PTHR24321">
    <property type="entry name" value="DEHYDROGENASES, SHORT CHAIN"/>
    <property type="match status" value="1"/>
</dbReference>
<dbReference type="PRINTS" id="PR00080">
    <property type="entry name" value="SDRFAMILY"/>
</dbReference>
<reference evidence="4 5" key="1">
    <citation type="submission" date="2021-08" db="EMBL/GenBank/DDBJ databases">
        <title>WGS of actinomycetes from Thailand.</title>
        <authorList>
            <person name="Thawai C."/>
        </authorList>
    </citation>
    <scope>NUCLEOTIDE SEQUENCE [LARGE SCALE GENOMIC DNA]</scope>
    <source>
        <strain evidence="4 5">PLK6-54</strain>
    </source>
</reference>
<sequence length="253" mass="25187">MPDIFDGQVALVTGGGSGIGRATARALAAAGARVAVAGRTSARLEETVALIAAAGGTAAAFSADVTKGPDVERLVAAVVDRFGGLHVAVNNVGVATAPAPVADISEDAWQMTVDTNLTGLWLSMKYEIRHMREHGGGAIVNVGSNLGAHRRAPGMGAYAATKAAVSALSRTAALDHIADGVRINAVSPGPVDTPMSSRPGETPGAKADRLRGTLPAGRAGTVDEIAAAVLHLASPASAFMIGTDLVIDGGASA</sequence>
<dbReference type="InterPro" id="IPR036291">
    <property type="entry name" value="NAD(P)-bd_dom_sf"/>
</dbReference>
<organism evidence="4 5">
    <name type="scientific">Actinacidiphila acidipaludis</name>
    <dbReference type="NCBI Taxonomy" id="2873382"/>
    <lineage>
        <taxon>Bacteria</taxon>
        <taxon>Bacillati</taxon>
        <taxon>Actinomycetota</taxon>
        <taxon>Actinomycetes</taxon>
        <taxon>Kitasatosporales</taxon>
        <taxon>Streptomycetaceae</taxon>
        <taxon>Actinacidiphila</taxon>
    </lineage>
</organism>
<name>A0ABS7Q7W9_9ACTN</name>